<proteinExistence type="predicted"/>
<protein>
    <submittedName>
        <fullName evidence="2">Uncharacterized protein</fullName>
    </submittedName>
</protein>
<feature type="region of interest" description="Disordered" evidence="1">
    <location>
        <begin position="1"/>
        <end position="73"/>
    </location>
</feature>
<feature type="region of interest" description="Disordered" evidence="1">
    <location>
        <begin position="101"/>
        <end position="125"/>
    </location>
</feature>
<dbReference type="EMBL" id="CAMPGE010027121">
    <property type="protein sequence ID" value="CAI2384778.1"/>
    <property type="molecule type" value="Genomic_DNA"/>
</dbReference>
<evidence type="ECO:0000256" key="1">
    <source>
        <dbReference type="SAM" id="MobiDB-lite"/>
    </source>
</evidence>
<feature type="compositionally biased region" description="Polar residues" evidence="1">
    <location>
        <begin position="108"/>
        <end position="119"/>
    </location>
</feature>
<evidence type="ECO:0000313" key="2">
    <source>
        <dbReference type="EMBL" id="CAI2384778.1"/>
    </source>
</evidence>
<comment type="caution">
    <text evidence="2">The sequence shown here is derived from an EMBL/GenBank/DDBJ whole genome shotgun (WGS) entry which is preliminary data.</text>
</comment>
<organism evidence="2 3">
    <name type="scientific">Euplotes crassus</name>
    <dbReference type="NCBI Taxonomy" id="5936"/>
    <lineage>
        <taxon>Eukaryota</taxon>
        <taxon>Sar</taxon>
        <taxon>Alveolata</taxon>
        <taxon>Ciliophora</taxon>
        <taxon>Intramacronucleata</taxon>
        <taxon>Spirotrichea</taxon>
        <taxon>Hypotrichia</taxon>
        <taxon>Euplotida</taxon>
        <taxon>Euplotidae</taxon>
        <taxon>Moneuplotes</taxon>
    </lineage>
</organism>
<accession>A0AAD1Y3R3</accession>
<feature type="region of interest" description="Disordered" evidence="1">
    <location>
        <begin position="417"/>
        <end position="437"/>
    </location>
</feature>
<name>A0AAD1Y3R3_EUPCR</name>
<evidence type="ECO:0000313" key="3">
    <source>
        <dbReference type="Proteomes" id="UP001295684"/>
    </source>
</evidence>
<gene>
    <name evidence="2" type="ORF">ECRASSUSDP1_LOCUS26313</name>
</gene>
<dbReference type="AlphaFoldDB" id="A0AAD1Y3R3"/>
<dbReference type="Proteomes" id="UP001295684">
    <property type="component" value="Unassembled WGS sequence"/>
</dbReference>
<feature type="region of interest" description="Disordered" evidence="1">
    <location>
        <begin position="677"/>
        <end position="696"/>
    </location>
</feature>
<keyword evidence="3" id="KW-1185">Reference proteome</keyword>
<sequence length="712" mass="82076">MKNPKNPSKPTLNPFLHPNPTSPTPPSPNSKNTQPKYYNGLKDFRLLRDRRKVKKMDLGGHKQRSGSGEDVSKSPFTNFLYYEKIDSQEGLEDKKKSILNSNKKDSNARSQYFNHNATSKKTKSPDWMKYSKSIKKGVNFNTKRHSEHNDFYEFRMHSNMMLAGNSSRDKSISEQLESNFKHSKREKFVICQAQKSANIKKFDQNTSIYEATSQPQVKKKIKHDKNRRGLNVFSQRNSHSGLTPGINFNNTQSFGRNKDLYCANCKAKKERTTKFSLSPTKIEEESFLASSDDAVQKRLSKIRNAIYSQSFGSNNRSEPKKQSESIDKVEELLQSFTKSRSEQTLNCCKNNLNKSKEDSHRIPLNQSYLATKEYLFTSSTIQEDPNNNSAHHYFKSGGPLNLAKKNEYIQKKKRKVHEHIHSQRSYDRITVPKSPPLKHLKRSLEPVQDSPAAKRNKMRICKNKKIFNREIKNKPSMQIYKNNRNLLYNPKLAQTSSVVKINLESKLQGLRNMSKEPNILPAPFYQNTFADKFSHKTANNKGPRMGEKYGSLKKSTIHSLNNSVINQKKLSRKYSGHPKMNNGSQNIYYAQEKYLRNGDLEMNTSRVHKRKAKHLQTTKMNRYSPHVKSDYAILNTISSLDPGKMLETENCDTEEENSHINAPFVAEEPKMILKKKYKSKKGSDRSSPIIFSQNRSSQEKLKLISKPILINL</sequence>
<feature type="compositionally biased region" description="Polar residues" evidence="1">
    <location>
        <begin position="1"/>
        <end position="11"/>
    </location>
</feature>
<reference evidence="2" key="1">
    <citation type="submission" date="2023-07" db="EMBL/GenBank/DDBJ databases">
        <authorList>
            <consortium name="AG Swart"/>
            <person name="Singh M."/>
            <person name="Singh A."/>
            <person name="Seah K."/>
            <person name="Emmerich C."/>
        </authorList>
    </citation>
    <scope>NUCLEOTIDE SEQUENCE</scope>
    <source>
        <strain evidence="2">DP1</strain>
    </source>
</reference>